<evidence type="ECO:0000313" key="2">
    <source>
        <dbReference type="Proteomes" id="UP001239111"/>
    </source>
</evidence>
<sequence length="904" mass="102470">MSTPSVTAEEILRTLENGKFPPILKDSGQLVGREDKVWDDICTALSDRIKKHHLYGSIRQDRHKLLTDLMSIFNIPAQVVPDFVIGESDAEDYGSEGCDPTDQEDDSDNDEDGPITNPHGCEKIICNLVSNGKEWSSIRPELIGYRDEREYYMMKPQWTHSIASKLHNDYKLPCSCDFKQQKFYKSEEFPLFTITGYCPDPGSRDFISGKCSRDFCVDSQAVTISIETFNIRGIVGHKKKKPVAGLNRMKLREKLKYATAACHGNEMGNEILEYSDVGPGYLETSMISREIRQEAIDQALNLFGPKDHYESLLFLQKNGFPEIRFISQDPFVVLFYTNERLDFIIALARRGLLKVCIDVSGGFAKILEIFVSQAHDANTIKCALKHPLTSTTHEIPVPEEVVCDGSLAVANGASLAYNNCTIKTHTSRCFKYVTGKSTTLDPCHIWQDRAHIIHAATNWKPLKHLQPMAKDFFVRCIGYCVRENSLDVIKDVLITMFVVSHSTVHEPNSIFDDRLAFMRKKLKDYNIETFITNDNQSEEESDSLPSGEINILEDSLEFYEILSDDSIRKFLQDAFDEAMTQCSDDEEDLVEIPNEFYCPGIKNNLFYLFAQFTLWTHVMNTAYKCEDAAVSAYVEVLFKNYSLCAFLRFPVSVNRFTLGGIQIANGSVKLAKANMKNKKLLTEKIKVSEIPAVVKPKNKARYEGESLQSTEPSRLVNKSQINSSNINQMNIENQRQVDSQHSSAGANSVVLKNGLRQGPMLIRGVQRRYTNTCAFDRFTEVLTTAFDLNPGIASFFDSRRGSEYIQTLKRYMNEGNYTSDNMYRDRNRLLHDGAFSITDTEVDCRVALPDLILRLIRANDEETLIVRSSMCGCRNDIKDLNDIIMMVGDIASLITDKPQRGLEN</sequence>
<dbReference type="Proteomes" id="UP001239111">
    <property type="component" value="Chromosome 4"/>
</dbReference>
<reference evidence="1" key="1">
    <citation type="submission" date="2023-04" db="EMBL/GenBank/DDBJ databases">
        <title>A chromosome-level genome assembly of the parasitoid wasp Eretmocerus hayati.</title>
        <authorList>
            <person name="Zhong Y."/>
            <person name="Liu S."/>
            <person name="Liu Y."/>
        </authorList>
    </citation>
    <scope>NUCLEOTIDE SEQUENCE</scope>
    <source>
        <strain evidence="1">ZJU_SS_LIU_2023</strain>
    </source>
</reference>
<proteinExistence type="predicted"/>
<gene>
    <name evidence="1" type="ORF">QAD02_007782</name>
</gene>
<keyword evidence="2" id="KW-1185">Reference proteome</keyword>
<comment type="caution">
    <text evidence="1">The sequence shown here is derived from an EMBL/GenBank/DDBJ whole genome shotgun (WGS) entry which is preliminary data.</text>
</comment>
<name>A0ACC2N8Y1_9HYME</name>
<evidence type="ECO:0000313" key="1">
    <source>
        <dbReference type="EMBL" id="KAJ8666120.1"/>
    </source>
</evidence>
<protein>
    <submittedName>
        <fullName evidence="1">Uncharacterized protein</fullName>
    </submittedName>
</protein>
<accession>A0ACC2N8Y1</accession>
<dbReference type="EMBL" id="CM056744">
    <property type="protein sequence ID" value="KAJ8666120.1"/>
    <property type="molecule type" value="Genomic_DNA"/>
</dbReference>
<organism evidence="1 2">
    <name type="scientific">Eretmocerus hayati</name>
    <dbReference type="NCBI Taxonomy" id="131215"/>
    <lineage>
        <taxon>Eukaryota</taxon>
        <taxon>Metazoa</taxon>
        <taxon>Ecdysozoa</taxon>
        <taxon>Arthropoda</taxon>
        <taxon>Hexapoda</taxon>
        <taxon>Insecta</taxon>
        <taxon>Pterygota</taxon>
        <taxon>Neoptera</taxon>
        <taxon>Endopterygota</taxon>
        <taxon>Hymenoptera</taxon>
        <taxon>Apocrita</taxon>
        <taxon>Proctotrupomorpha</taxon>
        <taxon>Chalcidoidea</taxon>
        <taxon>Aphelinidae</taxon>
        <taxon>Aphelininae</taxon>
        <taxon>Eretmocerus</taxon>
    </lineage>
</organism>